<dbReference type="GO" id="GO:0000349">
    <property type="term" value="P:generation of catalytic spliceosome for first transesterification step"/>
    <property type="evidence" value="ECO:0007669"/>
    <property type="project" value="UniProtKB-UniRule"/>
</dbReference>
<keyword evidence="12" id="KW-1185">Reference proteome</keyword>
<feature type="coiled-coil region" evidence="9">
    <location>
        <begin position="117"/>
        <end position="204"/>
    </location>
</feature>
<comment type="caution">
    <text evidence="11">The sequence shown here is derived from an EMBL/GenBank/DDBJ whole genome shotgun (WGS) entry which is preliminary data.</text>
</comment>
<feature type="region of interest" description="Disordered" evidence="10">
    <location>
        <begin position="208"/>
        <end position="303"/>
    </location>
</feature>
<evidence type="ECO:0000256" key="9">
    <source>
        <dbReference type="SAM" id="Coils"/>
    </source>
</evidence>
<comment type="function">
    <text evidence="8">Part of the spliceosome which catalyzes two sequential transesterification reactions, first the excision of the non-coding intron from pre-mRNA and then the ligation of the coding exons to form the mature mRNA. Plays a role in stabilizing the structure of the spliceosome catalytic core and docking of the branch helix into the active site, producing 5'-exon and lariat intron-3'-intermediates.</text>
</comment>
<evidence type="ECO:0000256" key="3">
    <source>
        <dbReference type="ARBA" id="ARBA00022723"/>
    </source>
</evidence>
<keyword evidence="6" id="KW-0508">mRNA splicing</keyword>
<feature type="binding site" evidence="8">
    <location>
        <position position="82"/>
    </location>
    <ligand>
        <name>Zn(2+)</name>
        <dbReference type="ChEBI" id="CHEBI:29105"/>
    </ligand>
</feature>
<dbReference type="AlphaFoldDB" id="A0A9P7VCK5"/>
<feature type="binding site" evidence="8">
    <location>
        <position position="49"/>
    </location>
    <ligand>
        <name>Zn(2+)</name>
        <dbReference type="ChEBI" id="CHEBI:29105"/>
    </ligand>
</feature>
<sequence>MSERKSINKWYPPDYDPSKVPRRKLPKGVAPPTQKVRLMAPYSMRCTNCNEYIAARRKFNARKEVTGEKYMNFKIIRFYITCPRCNGSITFKTSPQTAGYLPENGAVRNFEKSEPSATKSKGEVETEEDILERLEAELKREEQYRLAESKRKFDPFWKPLELVGSQGGDVMENLQRKLDQEQRQQAMYDELEEIQNKKSKLNQIELTIDHNGSESQATDKEDDEDNSDLDEQLALEAFRNSKRDQDQDQKESEEDQDEHEVEEKSTPNSFETTNESIVYDEPPQPRILSNSVVPTRPIGGTKTFKITKKGHMGVQKVAALTQNPQSLVNGYSLSSEDYSGDDL</sequence>
<evidence type="ECO:0000256" key="5">
    <source>
        <dbReference type="ARBA" id="ARBA00022833"/>
    </source>
</evidence>
<evidence type="ECO:0000313" key="12">
    <source>
        <dbReference type="Proteomes" id="UP000790833"/>
    </source>
</evidence>
<organism evidence="11 12">
    <name type="scientific">Scheffersomyces spartinae</name>
    <dbReference type="NCBI Taxonomy" id="45513"/>
    <lineage>
        <taxon>Eukaryota</taxon>
        <taxon>Fungi</taxon>
        <taxon>Dikarya</taxon>
        <taxon>Ascomycota</taxon>
        <taxon>Saccharomycotina</taxon>
        <taxon>Pichiomycetes</taxon>
        <taxon>Debaryomycetaceae</taxon>
        <taxon>Scheffersomyces</taxon>
    </lineage>
</organism>
<evidence type="ECO:0000256" key="10">
    <source>
        <dbReference type="SAM" id="MobiDB-lite"/>
    </source>
</evidence>
<feature type="compositionally biased region" description="Acidic residues" evidence="10">
    <location>
        <begin position="251"/>
        <end position="260"/>
    </location>
</feature>
<feature type="compositionally biased region" description="Acidic residues" evidence="10">
    <location>
        <begin position="220"/>
        <end position="233"/>
    </location>
</feature>
<proteinExistence type="inferred from homology"/>
<dbReference type="OrthoDB" id="674963at2759"/>
<keyword evidence="5 8" id="KW-0862">Zinc</keyword>
<dbReference type="Pfam" id="PF04502">
    <property type="entry name" value="Saf4_Yju2"/>
    <property type="match status" value="1"/>
</dbReference>
<evidence type="ECO:0000313" key="11">
    <source>
        <dbReference type="EMBL" id="KAG7195486.1"/>
    </source>
</evidence>
<keyword evidence="7 8" id="KW-0539">Nucleus</keyword>
<dbReference type="GO" id="GO:0046872">
    <property type="term" value="F:metal ion binding"/>
    <property type="evidence" value="ECO:0007669"/>
    <property type="project" value="UniProtKB-KW"/>
</dbReference>
<keyword evidence="2" id="KW-0507">mRNA processing</keyword>
<dbReference type="GO" id="GO:0071006">
    <property type="term" value="C:U2-type catalytic step 1 spliceosome"/>
    <property type="evidence" value="ECO:0007669"/>
    <property type="project" value="UniProtKB-UniRule"/>
</dbReference>
<dbReference type="InterPro" id="IPR007590">
    <property type="entry name" value="Saf4/Yju2"/>
</dbReference>
<keyword evidence="9" id="KW-0175">Coiled coil</keyword>
<dbReference type="RefSeq" id="XP_043051031.1">
    <property type="nucleotide sequence ID" value="XM_043193979.1"/>
</dbReference>
<dbReference type="HAMAP" id="MF_03226">
    <property type="entry name" value="YJU2"/>
    <property type="match status" value="1"/>
</dbReference>
<comment type="similarity">
    <text evidence="8">Belongs to the CWC16 family. YJU2 subfamily.</text>
</comment>
<reference evidence="11" key="1">
    <citation type="submission" date="2021-03" db="EMBL/GenBank/DDBJ databases">
        <authorList>
            <person name="Palmer J.M."/>
        </authorList>
    </citation>
    <scope>NUCLEOTIDE SEQUENCE</scope>
    <source>
        <strain evidence="11">ARV_011</strain>
    </source>
</reference>
<comment type="subunit">
    <text evidence="8">Component of the spliceosome. Present in the activated B complex, the catalytically activated B* complex which catalyzes the branching, the catalytic step 1 C complex catalyzing the exon ligation, and the postcatalytic P complex containing the ligated exons (mRNA) and the excised lariat intron.</text>
</comment>
<keyword evidence="3 8" id="KW-0479">Metal-binding</keyword>
<feature type="region of interest" description="Disordered" evidence="10">
    <location>
        <begin position="1"/>
        <end position="29"/>
    </location>
</feature>
<evidence type="ECO:0000256" key="7">
    <source>
        <dbReference type="ARBA" id="ARBA00023242"/>
    </source>
</evidence>
<evidence type="ECO:0000256" key="6">
    <source>
        <dbReference type="ARBA" id="ARBA00023187"/>
    </source>
</evidence>
<feature type="compositionally biased region" description="Polar residues" evidence="10">
    <location>
        <begin position="266"/>
        <end position="276"/>
    </location>
</feature>
<dbReference type="GeneID" id="66116623"/>
<evidence type="ECO:0000256" key="2">
    <source>
        <dbReference type="ARBA" id="ARBA00022664"/>
    </source>
</evidence>
<dbReference type="InterPro" id="IPR043701">
    <property type="entry name" value="Yju2"/>
</dbReference>
<dbReference type="PANTHER" id="PTHR12111:SF1">
    <property type="entry name" value="SPLICING FACTOR YJU2"/>
    <property type="match status" value="1"/>
</dbReference>
<dbReference type="PANTHER" id="PTHR12111">
    <property type="entry name" value="SPLICING FACTOR YJU2"/>
    <property type="match status" value="1"/>
</dbReference>
<evidence type="ECO:0000256" key="8">
    <source>
        <dbReference type="HAMAP-Rule" id="MF_03226"/>
    </source>
</evidence>
<evidence type="ECO:0000256" key="4">
    <source>
        <dbReference type="ARBA" id="ARBA00022728"/>
    </source>
</evidence>
<keyword evidence="4 8" id="KW-0747">Spliceosome</keyword>
<feature type="compositionally biased region" description="Basic and acidic residues" evidence="10">
    <location>
        <begin position="239"/>
        <end position="250"/>
    </location>
</feature>
<feature type="binding site" evidence="8">
    <location>
        <position position="46"/>
    </location>
    <ligand>
        <name>Zn(2+)</name>
        <dbReference type="ChEBI" id="CHEBI:29105"/>
    </ligand>
</feature>
<comment type="subcellular location">
    <subcellularLocation>
        <location evidence="1 8">Nucleus</location>
    </subcellularLocation>
</comment>
<evidence type="ECO:0000256" key="1">
    <source>
        <dbReference type="ARBA" id="ARBA00004123"/>
    </source>
</evidence>
<name>A0A9P7VCK5_9ASCO</name>
<dbReference type="Proteomes" id="UP000790833">
    <property type="component" value="Unassembled WGS sequence"/>
</dbReference>
<gene>
    <name evidence="11" type="ORF">KQ657_003249</name>
</gene>
<protein>
    <recommendedName>
        <fullName evidence="8">Splicing factor YJU2</fullName>
    </recommendedName>
</protein>
<dbReference type="EMBL" id="JAHMUF010000003">
    <property type="protein sequence ID" value="KAG7195486.1"/>
    <property type="molecule type" value="Genomic_DNA"/>
</dbReference>
<feature type="binding site" evidence="8">
    <location>
        <position position="85"/>
    </location>
    <ligand>
        <name>Zn(2+)</name>
        <dbReference type="ChEBI" id="CHEBI:29105"/>
    </ligand>
</feature>
<accession>A0A9P7VCK5</accession>